<dbReference type="AlphaFoldDB" id="A0A0F9FPB3"/>
<sequence>MTPIELVDMQRRQDELRDECVRHGV</sequence>
<dbReference type="EMBL" id="LAZR01031739">
    <property type="protein sequence ID" value="KKL52867.1"/>
    <property type="molecule type" value="Genomic_DNA"/>
</dbReference>
<comment type="caution">
    <text evidence="1">The sequence shown here is derived from an EMBL/GenBank/DDBJ whole genome shotgun (WGS) entry which is preliminary data.</text>
</comment>
<gene>
    <name evidence="1" type="ORF">LCGC14_2281140</name>
</gene>
<name>A0A0F9FPB3_9ZZZZ</name>
<reference evidence="1" key="1">
    <citation type="journal article" date="2015" name="Nature">
        <title>Complex archaea that bridge the gap between prokaryotes and eukaryotes.</title>
        <authorList>
            <person name="Spang A."/>
            <person name="Saw J.H."/>
            <person name="Jorgensen S.L."/>
            <person name="Zaremba-Niedzwiedzka K."/>
            <person name="Martijn J."/>
            <person name="Lind A.E."/>
            <person name="van Eijk R."/>
            <person name="Schleper C."/>
            <person name="Guy L."/>
            <person name="Ettema T.J."/>
        </authorList>
    </citation>
    <scope>NUCLEOTIDE SEQUENCE</scope>
</reference>
<evidence type="ECO:0000313" key="1">
    <source>
        <dbReference type="EMBL" id="KKL52867.1"/>
    </source>
</evidence>
<organism evidence="1">
    <name type="scientific">marine sediment metagenome</name>
    <dbReference type="NCBI Taxonomy" id="412755"/>
    <lineage>
        <taxon>unclassified sequences</taxon>
        <taxon>metagenomes</taxon>
        <taxon>ecological metagenomes</taxon>
    </lineage>
</organism>
<feature type="non-terminal residue" evidence="1">
    <location>
        <position position="25"/>
    </location>
</feature>
<protein>
    <submittedName>
        <fullName evidence="1">Uncharacterized protein</fullName>
    </submittedName>
</protein>
<accession>A0A0F9FPB3</accession>
<proteinExistence type="predicted"/>